<proteinExistence type="predicted"/>
<evidence type="ECO:0000313" key="2">
    <source>
        <dbReference type="Proteomes" id="UP000023541"/>
    </source>
</evidence>
<dbReference type="eggNOG" id="ENOG50300CQ">
    <property type="taxonomic scope" value="Bacteria"/>
</dbReference>
<accession>A0A023C0W6</accession>
<dbReference type="EMBL" id="AQRA01000001">
    <property type="protein sequence ID" value="EZH75946.1"/>
    <property type="molecule type" value="Genomic_DNA"/>
</dbReference>
<dbReference type="AlphaFoldDB" id="A0A023C0W6"/>
<evidence type="ECO:0000313" key="1">
    <source>
        <dbReference type="EMBL" id="EZH75946.1"/>
    </source>
</evidence>
<dbReference type="Proteomes" id="UP000023541">
    <property type="component" value="Unassembled WGS sequence"/>
</dbReference>
<reference evidence="1 2" key="1">
    <citation type="submission" date="2014-04" db="EMBL/GenBank/DDBJ databases">
        <title>Aquimarina sp. 22II-S11-z7 Genome Sequencing.</title>
        <authorList>
            <person name="Lai Q."/>
        </authorList>
    </citation>
    <scope>NUCLEOTIDE SEQUENCE [LARGE SCALE GENOMIC DNA]</scope>
    <source>
        <strain evidence="1 2">22II-S11-z7</strain>
    </source>
</reference>
<gene>
    <name evidence="1" type="ORF">ATO12_03910</name>
</gene>
<sequence>MLKNILNVNGVKRLKKQEQTTIIGSYRGPDICLLLNCAERLDGKCRCENGKCVFDRHYCK</sequence>
<keyword evidence="2" id="KW-1185">Reference proteome</keyword>
<comment type="caution">
    <text evidence="1">The sequence shown here is derived from an EMBL/GenBank/DDBJ whole genome shotgun (WGS) entry which is preliminary data.</text>
</comment>
<organism evidence="1 2">
    <name type="scientific">Aquimarina atlantica</name>
    <dbReference type="NCBI Taxonomy" id="1317122"/>
    <lineage>
        <taxon>Bacteria</taxon>
        <taxon>Pseudomonadati</taxon>
        <taxon>Bacteroidota</taxon>
        <taxon>Flavobacteriia</taxon>
        <taxon>Flavobacteriales</taxon>
        <taxon>Flavobacteriaceae</taxon>
        <taxon>Aquimarina</taxon>
    </lineage>
</organism>
<protein>
    <submittedName>
        <fullName evidence="1">Uncharacterized protein</fullName>
    </submittedName>
</protein>
<name>A0A023C0W6_9FLAO</name>